<sequence>MMEFLSNPEKARLPSMIIVAIHNTNRTLDFTPTAFPRIGGKAARTGGATNFLQFIKQELVLFQFNG</sequence>
<protein>
    <submittedName>
        <fullName evidence="1">Uncharacterized protein</fullName>
    </submittedName>
</protein>
<dbReference type="InterPro" id="IPR029058">
    <property type="entry name" value="AB_hydrolase_fold"/>
</dbReference>
<reference evidence="1 2" key="1">
    <citation type="submission" date="2016-10" db="EMBL/GenBank/DDBJ databases">
        <authorList>
            <person name="de Groot N.N."/>
        </authorList>
    </citation>
    <scope>NUCLEOTIDE SEQUENCE [LARGE SCALE GENOMIC DNA]</scope>
    <source>
        <strain evidence="1 2">DSM 26130</strain>
    </source>
</reference>
<name>A0A1I1S9R3_9BACT</name>
<dbReference type="Proteomes" id="UP000198598">
    <property type="component" value="Unassembled WGS sequence"/>
</dbReference>
<dbReference type="AlphaFoldDB" id="A0A1I1S9R3"/>
<evidence type="ECO:0000313" key="2">
    <source>
        <dbReference type="Proteomes" id="UP000198598"/>
    </source>
</evidence>
<dbReference type="EMBL" id="FOLQ01000005">
    <property type="protein sequence ID" value="SFD43229.1"/>
    <property type="molecule type" value="Genomic_DNA"/>
</dbReference>
<accession>A0A1I1S9R3</accession>
<evidence type="ECO:0000313" key="1">
    <source>
        <dbReference type="EMBL" id="SFD43229.1"/>
    </source>
</evidence>
<keyword evidence="2" id="KW-1185">Reference proteome</keyword>
<gene>
    <name evidence="1" type="ORF">SAMN05216167_10523</name>
</gene>
<proteinExistence type="predicted"/>
<dbReference type="Gene3D" id="3.40.50.1820">
    <property type="entry name" value="alpha/beta hydrolase"/>
    <property type="match status" value="1"/>
</dbReference>
<dbReference type="SUPFAM" id="SSF53474">
    <property type="entry name" value="alpha/beta-Hydrolases"/>
    <property type="match status" value="1"/>
</dbReference>
<organism evidence="1 2">
    <name type="scientific">Spirosoma endophyticum</name>
    <dbReference type="NCBI Taxonomy" id="662367"/>
    <lineage>
        <taxon>Bacteria</taxon>
        <taxon>Pseudomonadati</taxon>
        <taxon>Bacteroidota</taxon>
        <taxon>Cytophagia</taxon>
        <taxon>Cytophagales</taxon>
        <taxon>Cytophagaceae</taxon>
        <taxon>Spirosoma</taxon>
    </lineage>
</organism>